<protein>
    <submittedName>
        <fullName evidence="2">Uncharacterized protein</fullName>
    </submittedName>
</protein>
<dbReference type="AlphaFoldDB" id="A0A6C0P5J2"/>
<sequence length="105" mass="11276">MKKIIVGGILLFSGVILYLGVFIPAARLASTLGGWTTPPGRLGTALNETGGSTAYHSSIVMIICGILLLLWGCFGEEVTGLIVRVRKIKNENEHEPTINQDEPLN</sequence>
<evidence type="ECO:0000256" key="1">
    <source>
        <dbReference type="SAM" id="Phobius"/>
    </source>
</evidence>
<accession>A0A6C0P5J2</accession>
<dbReference type="Proteomes" id="UP000479114">
    <property type="component" value="Chromosome"/>
</dbReference>
<evidence type="ECO:0000313" key="2">
    <source>
        <dbReference type="EMBL" id="QHW33788.1"/>
    </source>
</evidence>
<keyword evidence="1" id="KW-0812">Transmembrane</keyword>
<evidence type="ECO:0000313" key="3">
    <source>
        <dbReference type="Proteomes" id="UP000479114"/>
    </source>
</evidence>
<keyword evidence="3" id="KW-1185">Reference proteome</keyword>
<dbReference type="KEGG" id="prz:GZH47_25310"/>
<reference evidence="2 3" key="1">
    <citation type="submission" date="2020-02" db="EMBL/GenBank/DDBJ databases">
        <title>Paenibacillus sp. nov., isolated from rhizosphere soil of tomato.</title>
        <authorList>
            <person name="Weon H.-Y."/>
            <person name="Lee S.A."/>
        </authorList>
    </citation>
    <scope>NUCLEOTIDE SEQUENCE [LARGE SCALE GENOMIC DNA]</scope>
    <source>
        <strain evidence="2 3">14171R-81</strain>
    </source>
</reference>
<name>A0A6C0P5J2_9BACL</name>
<dbReference type="RefSeq" id="WP_162643786.1">
    <property type="nucleotide sequence ID" value="NZ_CP048286.1"/>
</dbReference>
<gene>
    <name evidence="2" type="ORF">GZH47_25310</name>
</gene>
<feature type="transmembrane region" description="Helical" evidence="1">
    <location>
        <begin position="53"/>
        <end position="74"/>
    </location>
</feature>
<proteinExistence type="predicted"/>
<organism evidence="2 3">
    <name type="scientific">Paenibacillus rhizovicinus</name>
    <dbReference type="NCBI Taxonomy" id="2704463"/>
    <lineage>
        <taxon>Bacteria</taxon>
        <taxon>Bacillati</taxon>
        <taxon>Bacillota</taxon>
        <taxon>Bacilli</taxon>
        <taxon>Bacillales</taxon>
        <taxon>Paenibacillaceae</taxon>
        <taxon>Paenibacillus</taxon>
    </lineage>
</organism>
<dbReference type="EMBL" id="CP048286">
    <property type="protein sequence ID" value="QHW33788.1"/>
    <property type="molecule type" value="Genomic_DNA"/>
</dbReference>
<keyword evidence="1" id="KW-1133">Transmembrane helix</keyword>
<keyword evidence="1" id="KW-0472">Membrane</keyword>